<dbReference type="AlphaFoldDB" id="A0AAP2YXX4"/>
<dbReference type="Proteomes" id="UP001320972">
    <property type="component" value="Unassembled WGS sequence"/>
</dbReference>
<evidence type="ECO:0000259" key="3">
    <source>
        <dbReference type="Pfam" id="PF26496"/>
    </source>
</evidence>
<evidence type="ECO:0000313" key="4">
    <source>
        <dbReference type="EMBL" id="MCU4741566.1"/>
    </source>
</evidence>
<dbReference type="InterPro" id="IPR058477">
    <property type="entry name" value="DUF8163"/>
</dbReference>
<proteinExistence type="predicted"/>
<feature type="domain" description="DUF8163" evidence="3">
    <location>
        <begin position="19"/>
        <end position="143"/>
    </location>
</feature>
<feature type="region of interest" description="Disordered" evidence="1">
    <location>
        <begin position="146"/>
        <end position="170"/>
    </location>
</feature>
<feature type="transmembrane region" description="Helical" evidence="2">
    <location>
        <begin position="109"/>
        <end position="127"/>
    </location>
</feature>
<evidence type="ECO:0000256" key="2">
    <source>
        <dbReference type="SAM" id="Phobius"/>
    </source>
</evidence>
<keyword evidence="6" id="KW-1185">Reference proteome</keyword>
<accession>A0AAP2YXX4</accession>
<evidence type="ECO:0000313" key="5">
    <source>
        <dbReference type="EMBL" id="MCU4973221.1"/>
    </source>
</evidence>
<feature type="compositionally biased region" description="Polar residues" evidence="1">
    <location>
        <begin position="154"/>
        <end position="163"/>
    </location>
</feature>
<dbReference type="RefSeq" id="WP_338003402.1">
    <property type="nucleotide sequence ID" value="NZ_JAOPKA010000004.1"/>
</dbReference>
<evidence type="ECO:0000256" key="1">
    <source>
        <dbReference type="SAM" id="MobiDB-lite"/>
    </source>
</evidence>
<dbReference type="EMBL" id="JAOPKB010000005">
    <property type="protein sequence ID" value="MCU4973221.1"/>
    <property type="molecule type" value="Genomic_DNA"/>
</dbReference>
<keyword evidence="2" id="KW-0812">Transmembrane</keyword>
<evidence type="ECO:0000313" key="7">
    <source>
        <dbReference type="Proteomes" id="UP001321018"/>
    </source>
</evidence>
<reference evidence="4 6" key="1">
    <citation type="submission" date="2022-09" db="EMBL/GenBank/DDBJ databases">
        <title>Enrichment on poylsaccharides allowed isolation of novel metabolic and taxonomic groups of Haloarchaea.</title>
        <authorList>
            <person name="Sorokin D.Y."/>
            <person name="Elcheninov A.G."/>
            <person name="Khizhniak T.V."/>
            <person name="Kolganova T.V."/>
            <person name="Kublanov I.V."/>
        </authorList>
    </citation>
    <scope>NUCLEOTIDE SEQUENCE</scope>
    <source>
        <strain evidence="5 6">AArc-m2/3/4</strain>
        <strain evidence="4">AArc-xg1-1</strain>
    </source>
</reference>
<dbReference type="Proteomes" id="UP001321018">
    <property type="component" value="Unassembled WGS sequence"/>
</dbReference>
<sequence>MSLLASLGPSVDPIALVGLGGVLTALVWYIFGTPYAIAVGHVVLMALFPDGIDPLSFVLAETVFLAMLLVAAIRTSRPIRFASVAIVATLVLAGTAWVTLETQTQTQPLWVAAVALVGVGCLAVYGLHRYELVRLGLVSEAAESVESADPGSGTDRQTTTGHNTRGRIRQ</sequence>
<gene>
    <name evidence="5" type="ORF">OB955_10750</name>
    <name evidence="4" type="ORF">OB960_09145</name>
</gene>
<keyword evidence="2" id="KW-0472">Membrane</keyword>
<feature type="transmembrane region" description="Helical" evidence="2">
    <location>
        <begin position="79"/>
        <end position="97"/>
    </location>
</feature>
<feature type="transmembrane region" description="Helical" evidence="2">
    <location>
        <begin position="12"/>
        <end position="31"/>
    </location>
</feature>
<evidence type="ECO:0000313" key="6">
    <source>
        <dbReference type="Proteomes" id="UP001320972"/>
    </source>
</evidence>
<feature type="transmembrane region" description="Helical" evidence="2">
    <location>
        <begin position="51"/>
        <end position="72"/>
    </location>
</feature>
<protein>
    <recommendedName>
        <fullName evidence="3">DUF8163 domain-containing protein</fullName>
    </recommendedName>
</protein>
<name>A0AAP2YXX4_9EURY</name>
<dbReference type="EMBL" id="JAOPKA010000004">
    <property type="protein sequence ID" value="MCU4741566.1"/>
    <property type="molecule type" value="Genomic_DNA"/>
</dbReference>
<comment type="caution">
    <text evidence="4">The sequence shown here is derived from an EMBL/GenBank/DDBJ whole genome shotgun (WGS) entry which is preliminary data.</text>
</comment>
<dbReference type="Pfam" id="PF26496">
    <property type="entry name" value="DUF8163"/>
    <property type="match status" value="1"/>
</dbReference>
<keyword evidence="2" id="KW-1133">Transmembrane helix</keyword>
<organism evidence="4 7">
    <name type="scientific">Natronoglomus mannanivorans</name>
    <dbReference type="NCBI Taxonomy" id="2979990"/>
    <lineage>
        <taxon>Archaea</taxon>
        <taxon>Methanobacteriati</taxon>
        <taxon>Methanobacteriota</taxon>
        <taxon>Stenosarchaea group</taxon>
        <taxon>Halobacteria</taxon>
        <taxon>Halobacteriales</taxon>
        <taxon>Natrialbaceae</taxon>
        <taxon>Natronoglomus</taxon>
    </lineage>
</organism>